<dbReference type="Proteomes" id="UP001215598">
    <property type="component" value="Unassembled WGS sequence"/>
</dbReference>
<accession>A0AAD7N4E6</accession>
<name>A0AAD7N4E6_9AGAR</name>
<dbReference type="GO" id="GO:0016787">
    <property type="term" value="F:hydrolase activity"/>
    <property type="evidence" value="ECO:0007669"/>
    <property type="project" value="UniProtKB-KW"/>
</dbReference>
<keyword evidence="2" id="KW-0378">Hydrolase</keyword>
<dbReference type="Pfam" id="PF25000">
    <property type="entry name" value="DUF7779"/>
    <property type="match status" value="1"/>
</dbReference>
<comment type="caution">
    <text evidence="2">The sequence shown here is derived from an EMBL/GenBank/DDBJ whole genome shotgun (WGS) entry which is preliminary data.</text>
</comment>
<dbReference type="PANTHER" id="PTHR35205">
    <property type="entry name" value="NB-ARC AND TPR DOMAIN PROTEIN"/>
    <property type="match status" value="1"/>
</dbReference>
<reference evidence="2" key="1">
    <citation type="submission" date="2023-03" db="EMBL/GenBank/DDBJ databases">
        <title>Massive genome expansion in bonnet fungi (Mycena s.s.) driven by repeated elements and novel gene families across ecological guilds.</title>
        <authorList>
            <consortium name="Lawrence Berkeley National Laboratory"/>
            <person name="Harder C.B."/>
            <person name="Miyauchi S."/>
            <person name="Viragh M."/>
            <person name="Kuo A."/>
            <person name="Thoen E."/>
            <person name="Andreopoulos B."/>
            <person name="Lu D."/>
            <person name="Skrede I."/>
            <person name="Drula E."/>
            <person name="Henrissat B."/>
            <person name="Morin E."/>
            <person name="Kohler A."/>
            <person name="Barry K."/>
            <person name="LaButti K."/>
            <person name="Morin E."/>
            <person name="Salamov A."/>
            <person name="Lipzen A."/>
            <person name="Mereny Z."/>
            <person name="Hegedus B."/>
            <person name="Baldrian P."/>
            <person name="Stursova M."/>
            <person name="Weitz H."/>
            <person name="Taylor A."/>
            <person name="Grigoriev I.V."/>
            <person name="Nagy L.G."/>
            <person name="Martin F."/>
            <person name="Kauserud H."/>
        </authorList>
    </citation>
    <scope>NUCLEOTIDE SEQUENCE</scope>
    <source>
        <strain evidence="2">CBHHK182m</strain>
    </source>
</reference>
<dbReference type="InterPro" id="IPR027417">
    <property type="entry name" value="P-loop_NTPase"/>
</dbReference>
<sequence length="362" mass="40545">MCIGFVVAPPIQNINNCPLPSRMFQGRQTILTKMDQFFTLNSGKQPIYVLHGLGGAGKTQIARKFIQESSARFSDTFLVDASTLNTIDIGLKNIAVSKGVGDSAQDALTWLTSKHEDWLLFFDNADDPNIKLNDFLPQCNHGNIIITSRNPALKVYGGHSPVSDMEETDAIALLLQSAAKESSEENLQVGAKIVKELYCLPLAIAQAGAFILKSEDLDGYLSLYAENRARLLGEEEEPQQPHDQYAWTVYTTWQISFDRLSQPAVGFLQLCSFLHHTGISEDMFRHASKYSFPLWLPPKEELQEPLQFLSHFTRSTGEWDSLSFLKVTNEIKAYSLITFDVATKVFSIHPLVHAWSRSTLID</sequence>
<protein>
    <submittedName>
        <fullName evidence="2">P-loop containing nucleoside triphosphate hydrolase protein</fullName>
    </submittedName>
</protein>
<organism evidence="2 3">
    <name type="scientific">Mycena metata</name>
    <dbReference type="NCBI Taxonomy" id="1033252"/>
    <lineage>
        <taxon>Eukaryota</taxon>
        <taxon>Fungi</taxon>
        <taxon>Dikarya</taxon>
        <taxon>Basidiomycota</taxon>
        <taxon>Agaricomycotina</taxon>
        <taxon>Agaricomycetes</taxon>
        <taxon>Agaricomycetidae</taxon>
        <taxon>Agaricales</taxon>
        <taxon>Marasmiineae</taxon>
        <taxon>Mycenaceae</taxon>
        <taxon>Mycena</taxon>
    </lineage>
</organism>
<evidence type="ECO:0000313" key="3">
    <source>
        <dbReference type="Proteomes" id="UP001215598"/>
    </source>
</evidence>
<keyword evidence="3" id="KW-1185">Reference proteome</keyword>
<dbReference type="AlphaFoldDB" id="A0AAD7N4E6"/>
<dbReference type="Gene3D" id="3.40.50.300">
    <property type="entry name" value="P-loop containing nucleotide triphosphate hydrolases"/>
    <property type="match status" value="1"/>
</dbReference>
<dbReference type="EMBL" id="JARKIB010000081">
    <property type="protein sequence ID" value="KAJ7746075.1"/>
    <property type="molecule type" value="Genomic_DNA"/>
</dbReference>
<gene>
    <name evidence="2" type="ORF">B0H16DRAFT_1321393</name>
</gene>
<dbReference type="InterPro" id="IPR056681">
    <property type="entry name" value="DUF7779"/>
</dbReference>
<feature type="non-terminal residue" evidence="2">
    <location>
        <position position="1"/>
    </location>
</feature>
<evidence type="ECO:0000313" key="2">
    <source>
        <dbReference type="EMBL" id="KAJ7746075.1"/>
    </source>
</evidence>
<proteinExistence type="predicted"/>
<feature type="domain" description="DUF7779" evidence="1">
    <location>
        <begin position="256"/>
        <end position="360"/>
    </location>
</feature>
<dbReference type="SUPFAM" id="SSF52540">
    <property type="entry name" value="P-loop containing nucleoside triphosphate hydrolases"/>
    <property type="match status" value="1"/>
</dbReference>
<dbReference type="PANTHER" id="PTHR35205:SF1">
    <property type="entry name" value="ZU5 DOMAIN-CONTAINING PROTEIN"/>
    <property type="match status" value="1"/>
</dbReference>
<evidence type="ECO:0000259" key="1">
    <source>
        <dbReference type="Pfam" id="PF25000"/>
    </source>
</evidence>